<dbReference type="RefSeq" id="WP_024532353.1">
    <property type="nucleotide sequence ID" value="NZ_AP018400.1"/>
</dbReference>
<dbReference type="AlphaFoldDB" id="A0A2Z5U2M8"/>
<evidence type="ECO:0000256" key="1">
    <source>
        <dbReference type="SAM" id="Phobius"/>
    </source>
</evidence>
<evidence type="ECO:0000313" key="3">
    <source>
        <dbReference type="Proteomes" id="UP000269331"/>
    </source>
</evidence>
<dbReference type="InterPro" id="IPR021690">
    <property type="entry name" value="DUF3272"/>
</dbReference>
<dbReference type="GeneID" id="52229091"/>
<protein>
    <submittedName>
        <fullName evidence="2">DUF3272 domain-containing protein</fullName>
    </submittedName>
</protein>
<gene>
    <name evidence="2" type="ORF">SR187_2595</name>
</gene>
<keyword evidence="1" id="KW-1133">Transmembrane helix</keyword>
<dbReference type="KEGG" id="srq:SR187_2595"/>
<evidence type="ECO:0000313" key="2">
    <source>
        <dbReference type="EMBL" id="BBA92128.1"/>
    </source>
</evidence>
<dbReference type="OrthoDB" id="2224564at2"/>
<accession>A0A2Z5U2M8</accession>
<dbReference type="Proteomes" id="UP000269331">
    <property type="component" value="Chromosome"/>
</dbReference>
<name>A0A2Z5U2M8_9STRE</name>
<feature type="transmembrane region" description="Helical" evidence="1">
    <location>
        <begin position="6"/>
        <end position="38"/>
    </location>
</feature>
<dbReference type="Pfam" id="PF11676">
    <property type="entry name" value="DUF3272"/>
    <property type="match status" value="1"/>
</dbReference>
<reference evidence="2 3" key="1">
    <citation type="journal article" date="2018" name="Genome Biol. Evol.">
        <title>Complete Genome Sequence of Streptococcus ruminantium sp. nov. GUT-187T (=DSM 104980T =JCM 31869T), the Type Strain of S. ruminantium, and Comparison with Genome Sequences of Streptococcus suis Strains.</title>
        <authorList>
            <person name="Tohya M."/>
            <person name="Sekizaki T."/>
            <person name="Miyoshi-Akiyama T."/>
        </authorList>
    </citation>
    <scope>NUCLEOTIDE SEQUENCE [LARGE SCALE GENOMIC DNA]</scope>
    <source>
        <strain evidence="2 3">GUT187T</strain>
    </source>
</reference>
<keyword evidence="1" id="KW-0472">Membrane</keyword>
<sequence length="64" mass="7521">MKLPQFLFLAITTILAIYFMNASILTGDFFIAGLYAFIAYRNFHFSYRVTKFIRLIEKQTKKSS</sequence>
<dbReference type="EMBL" id="AP018400">
    <property type="protein sequence ID" value="BBA92128.1"/>
    <property type="molecule type" value="Genomic_DNA"/>
</dbReference>
<proteinExistence type="predicted"/>
<keyword evidence="1" id="KW-0812">Transmembrane</keyword>
<organism evidence="2 3">
    <name type="scientific">Streptococcus ruminantium</name>
    <dbReference type="NCBI Taxonomy" id="1917441"/>
    <lineage>
        <taxon>Bacteria</taxon>
        <taxon>Bacillati</taxon>
        <taxon>Bacillota</taxon>
        <taxon>Bacilli</taxon>
        <taxon>Lactobacillales</taxon>
        <taxon>Streptococcaceae</taxon>
        <taxon>Streptococcus</taxon>
    </lineage>
</organism>